<organism evidence="1 2">
    <name type="scientific">Xylocopilactobacillus apis</name>
    <dbReference type="NCBI Taxonomy" id="2932183"/>
    <lineage>
        <taxon>Bacteria</taxon>
        <taxon>Bacillati</taxon>
        <taxon>Bacillota</taxon>
        <taxon>Bacilli</taxon>
        <taxon>Lactobacillales</taxon>
        <taxon>Lactobacillaceae</taxon>
        <taxon>Xylocopilactobacillus</taxon>
    </lineage>
</organism>
<name>A0AAU9CWR0_9LACO</name>
<dbReference type="RefSeq" id="WP_317697393.1">
    <property type="nucleotide sequence ID" value="NZ_AP026801.1"/>
</dbReference>
<sequence>MTKIVELSTCASQKELIEAGNKIRQEISFADIGKFYSVQRDAVKIDENARQFMVPELVPQRIQRMRASAFAYFRGSAKLMSMDLLEQTDTNIKVIICGDAHLGNFGFYASPERNLLFDLNDFDEAGYKNWEWDVRRLLVSIFLAGFCNDFKRSKLDSVVQNACKSYRNGLKEMFESSALKRFYRQTDFQTAFNHLKIKEKDVELFQSIVAKARNRTADQVIDKYTKTDDQGRLKFNENPPRRVHIDKISYDKIVSGMEQYLLSVRTDVAVFLSEYRIIDIVRHSVGIGSYGTLCYLVLLEHSDGTHLILQIKEALQTIGESDREILHFKSGKDISEGQRITASQKIMQGAFDPFLGFFDIEGQSFYVRQFRDMKESIDLSKLNLRQFELYAEICGYLLAAAHAQSPLAACIYGYSDDEKEFDEQMVNWARAYASQVQIDYTQFMQSTENFAENLEKVKTNKK</sequence>
<dbReference type="AlphaFoldDB" id="A0AAU9CWR0"/>
<keyword evidence="2" id="KW-1185">Reference proteome</keyword>
<dbReference type="PANTHER" id="PTHR39441">
    <property type="entry name" value="DUF2252 DOMAIN-CONTAINING PROTEIN"/>
    <property type="match status" value="1"/>
</dbReference>
<evidence type="ECO:0008006" key="3">
    <source>
        <dbReference type="Google" id="ProtNLM"/>
    </source>
</evidence>
<reference evidence="1 2" key="1">
    <citation type="journal article" date="2023" name="Microbiol. Spectr.">
        <title>Symbiosis of Carpenter Bees with Uncharacterized Lactic Acid Bacteria Showing NAD Auxotrophy.</title>
        <authorList>
            <person name="Kawasaki S."/>
            <person name="Ozawa K."/>
            <person name="Mori T."/>
            <person name="Yamamoto A."/>
            <person name="Ito M."/>
            <person name="Ohkuma M."/>
            <person name="Sakamoto M."/>
            <person name="Matsutani M."/>
        </authorList>
    </citation>
    <scope>NUCLEOTIDE SEQUENCE [LARGE SCALE GENOMIC DNA]</scope>
    <source>
        <strain evidence="1 2">KimC2</strain>
    </source>
</reference>
<dbReference type="EMBL" id="AP026801">
    <property type="protein sequence ID" value="BDR55794.1"/>
    <property type="molecule type" value="Genomic_DNA"/>
</dbReference>
<dbReference type="InterPro" id="IPR018721">
    <property type="entry name" value="DUF2252"/>
</dbReference>
<gene>
    <name evidence="1" type="ORF">KIMC2_03560</name>
</gene>
<proteinExistence type="predicted"/>
<dbReference type="Proteomes" id="UP001321804">
    <property type="component" value="Chromosome"/>
</dbReference>
<accession>A0AAU9CWR0</accession>
<evidence type="ECO:0000313" key="1">
    <source>
        <dbReference type="EMBL" id="BDR55794.1"/>
    </source>
</evidence>
<evidence type="ECO:0000313" key="2">
    <source>
        <dbReference type="Proteomes" id="UP001321804"/>
    </source>
</evidence>
<dbReference type="KEGG" id="xak:KIMC2_03560"/>
<protein>
    <recommendedName>
        <fullName evidence="3">DUF2252 domain-containing protein</fullName>
    </recommendedName>
</protein>
<dbReference type="PANTHER" id="PTHR39441:SF1">
    <property type="entry name" value="DUF2252 DOMAIN-CONTAINING PROTEIN"/>
    <property type="match status" value="1"/>
</dbReference>
<dbReference type="Pfam" id="PF10009">
    <property type="entry name" value="DUF2252"/>
    <property type="match status" value="1"/>
</dbReference>